<dbReference type="AlphaFoldDB" id="A0A8J3ABC4"/>
<reference evidence="1" key="2">
    <citation type="submission" date="2020-09" db="EMBL/GenBank/DDBJ databases">
        <authorList>
            <person name="Sun Q."/>
            <person name="Zhou Y."/>
        </authorList>
    </citation>
    <scope>NUCLEOTIDE SEQUENCE</scope>
    <source>
        <strain evidence="1">CGMCC 1.14988</strain>
    </source>
</reference>
<evidence type="ECO:0000313" key="2">
    <source>
        <dbReference type="Proteomes" id="UP000650511"/>
    </source>
</evidence>
<proteinExistence type="predicted"/>
<dbReference type="RefSeq" id="WP_165404126.1">
    <property type="nucleotide sequence ID" value="NZ_BMHA01000019.1"/>
</dbReference>
<evidence type="ECO:0000313" key="1">
    <source>
        <dbReference type="EMBL" id="GGI09812.1"/>
    </source>
</evidence>
<name>A0A8J3ABC4_9ACTN</name>
<protein>
    <submittedName>
        <fullName evidence="1">Uncharacterized protein</fullName>
    </submittedName>
</protein>
<dbReference type="EMBL" id="BMHA01000019">
    <property type="protein sequence ID" value="GGI09812.1"/>
    <property type="molecule type" value="Genomic_DNA"/>
</dbReference>
<organism evidence="1 2">
    <name type="scientific">Egicoccus halophilus</name>
    <dbReference type="NCBI Taxonomy" id="1670830"/>
    <lineage>
        <taxon>Bacteria</taxon>
        <taxon>Bacillati</taxon>
        <taxon>Actinomycetota</taxon>
        <taxon>Nitriliruptoria</taxon>
        <taxon>Egicoccales</taxon>
        <taxon>Egicoccaceae</taxon>
        <taxon>Egicoccus</taxon>
    </lineage>
</organism>
<gene>
    <name evidence="1" type="ORF">GCM10011354_35930</name>
</gene>
<sequence>MTATRAADVPPAGASVIMGEIRYLDELARGRAMAKILRG</sequence>
<keyword evidence="2" id="KW-1185">Reference proteome</keyword>
<reference evidence="1" key="1">
    <citation type="journal article" date="2014" name="Int. J. Syst. Evol. Microbiol.">
        <title>Complete genome sequence of Corynebacterium casei LMG S-19264T (=DSM 44701T), isolated from a smear-ripened cheese.</title>
        <authorList>
            <consortium name="US DOE Joint Genome Institute (JGI-PGF)"/>
            <person name="Walter F."/>
            <person name="Albersmeier A."/>
            <person name="Kalinowski J."/>
            <person name="Ruckert C."/>
        </authorList>
    </citation>
    <scope>NUCLEOTIDE SEQUENCE</scope>
    <source>
        <strain evidence="1">CGMCC 1.14988</strain>
    </source>
</reference>
<accession>A0A8J3ABC4</accession>
<comment type="caution">
    <text evidence="1">The sequence shown here is derived from an EMBL/GenBank/DDBJ whole genome shotgun (WGS) entry which is preliminary data.</text>
</comment>
<dbReference type="Proteomes" id="UP000650511">
    <property type="component" value="Unassembled WGS sequence"/>
</dbReference>